<dbReference type="GO" id="GO:0008270">
    <property type="term" value="F:zinc ion binding"/>
    <property type="evidence" value="ECO:0007669"/>
    <property type="project" value="UniProtKB-KW"/>
</dbReference>
<dbReference type="GeneID" id="111138455"/>
<comment type="subcellular location">
    <subcellularLocation>
        <location evidence="1">Nucleus</location>
        <location evidence="1">Nucleoplasm</location>
    </subcellularLocation>
</comment>
<evidence type="ECO:0000256" key="3">
    <source>
        <dbReference type="ARBA" id="ARBA00022723"/>
    </source>
</evidence>
<keyword evidence="3" id="KW-0479">Metal-binding</keyword>
<evidence type="ECO:0000256" key="11">
    <source>
        <dbReference type="ARBA" id="ARBA00023306"/>
    </source>
</evidence>
<evidence type="ECO:0000256" key="4">
    <source>
        <dbReference type="ARBA" id="ARBA00022771"/>
    </source>
</evidence>
<dbReference type="RefSeq" id="XP_022346137.1">
    <property type="nucleotide sequence ID" value="XM_022490429.1"/>
</dbReference>
<evidence type="ECO:0000256" key="5">
    <source>
        <dbReference type="ARBA" id="ARBA00022833"/>
    </source>
</evidence>
<dbReference type="Proteomes" id="UP000694844">
    <property type="component" value="Chromosome 5"/>
</dbReference>
<gene>
    <name evidence="15" type="primary">LOC111138455</name>
</gene>
<evidence type="ECO:0000256" key="12">
    <source>
        <dbReference type="PROSITE-ProRule" id="PRU00309"/>
    </source>
</evidence>
<dbReference type="PROSITE" id="PS50950">
    <property type="entry name" value="ZF_THAP"/>
    <property type="match status" value="1"/>
</dbReference>
<name>A0A8B8F1S6_CRAVI</name>
<dbReference type="SUPFAM" id="SSF57716">
    <property type="entry name" value="Glucocorticoid receptor-like (DNA-binding domain)"/>
    <property type="match status" value="1"/>
</dbReference>
<dbReference type="GO" id="GO:0043565">
    <property type="term" value="F:sequence-specific DNA binding"/>
    <property type="evidence" value="ECO:0007669"/>
    <property type="project" value="InterPro"/>
</dbReference>
<keyword evidence="14" id="KW-1185">Reference proteome</keyword>
<sequence>MGKKYCCVPLCHNTSDSVDENGNKIIMRRFPIGEKRRTIRAQWIARVKTVRANLKVNDNTRICSQHFKEPYNELSVPTVFPSKPLKPQVTRRPLVRHDLNCSNDNEKNVTCDEHSVMHCEDEVHNVTTESDNGENINPQQSEKICLQHASTQAGEPKVKDMKDSSVESKLPFMSYEDIMHDDNKIRFYTGFLSSSMFWLFFSTLMKHGADRLSYWEGNSRSLGEKTYHVNKSAKPGSKENSGL</sequence>
<protein>
    <submittedName>
        <fullName evidence="15">Uncharacterized protein LOC111138455</fullName>
    </submittedName>
</protein>
<keyword evidence="4 12" id="KW-0863">Zinc-finger</keyword>
<dbReference type="OrthoDB" id="6092637at2759"/>
<keyword evidence="11" id="KW-0131">Cell cycle</keyword>
<keyword evidence="7" id="KW-0175">Coiled coil</keyword>
<evidence type="ECO:0000256" key="8">
    <source>
        <dbReference type="ARBA" id="ARBA00023125"/>
    </source>
</evidence>
<evidence type="ECO:0000256" key="1">
    <source>
        <dbReference type="ARBA" id="ARBA00004642"/>
    </source>
</evidence>
<keyword evidence="8 12" id="KW-0238">DNA-binding</keyword>
<feature type="domain" description="THAP-type" evidence="13">
    <location>
        <begin position="1"/>
        <end position="84"/>
    </location>
</feature>
<reference evidence="15" key="1">
    <citation type="submission" date="2025-08" db="UniProtKB">
        <authorList>
            <consortium name="RefSeq"/>
        </authorList>
    </citation>
    <scope>IDENTIFICATION</scope>
    <source>
        <tissue evidence="15">Whole sample</tissue>
    </source>
</reference>
<dbReference type="InterPro" id="IPR006612">
    <property type="entry name" value="THAP_Znf"/>
</dbReference>
<keyword evidence="9" id="KW-0804">Transcription</keyword>
<evidence type="ECO:0000313" key="15">
    <source>
        <dbReference type="RefSeq" id="XP_022346137.1"/>
    </source>
</evidence>
<evidence type="ECO:0000256" key="2">
    <source>
        <dbReference type="ARBA" id="ARBA00006177"/>
    </source>
</evidence>
<dbReference type="PANTHER" id="PTHR46600">
    <property type="entry name" value="THAP DOMAIN-CONTAINING"/>
    <property type="match status" value="1"/>
</dbReference>
<accession>A0A8B8F1S6</accession>
<evidence type="ECO:0000256" key="9">
    <source>
        <dbReference type="ARBA" id="ARBA00023163"/>
    </source>
</evidence>
<dbReference type="Pfam" id="PF05485">
    <property type="entry name" value="THAP"/>
    <property type="match status" value="1"/>
</dbReference>
<evidence type="ECO:0000256" key="6">
    <source>
        <dbReference type="ARBA" id="ARBA00023015"/>
    </source>
</evidence>
<dbReference type="PANTHER" id="PTHR46600:SF1">
    <property type="entry name" value="THAP DOMAIN-CONTAINING PROTEIN 1"/>
    <property type="match status" value="1"/>
</dbReference>
<dbReference type="GO" id="GO:0005654">
    <property type="term" value="C:nucleoplasm"/>
    <property type="evidence" value="ECO:0007669"/>
    <property type="project" value="UniProtKB-SubCell"/>
</dbReference>
<dbReference type="KEGG" id="cvn:111138455"/>
<keyword evidence="5" id="KW-0862">Zinc</keyword>
<proteinExistence type="inferred from homology"/>
<evidence type="ECO:0000313" key="14">
    <source>
        <dbReference type="Proteomes" id="UP000694844"/>
    </source>
</evidence>
<keyword evidence="10" id="KW-0539">Nucleus</keyword>
<keyword evidence="6" id="KW-0805">Transcription regulation</keyword>
<dbReference type="AlphaFoldDB" id="A0A8B8F1S6"/>
<organism evidence="14 15">
    <name type="scientific">Crassostrea virginica</name>
    <name type="common">Eastern oyster</name>
    <dbReference type="NCBI Taxonomy" id="6565"/>
    <lineage>
        <taxon>Eukaryota</taxon>
        <taxon>Metazoa</taxon>
        <taxon>Spiralia</taxon>
        <taxon>Lophotrochozoa</taxon>
        <taxon>Mollusca</taxon>
        <taxon>Bivalvia</taxon>
        <taxon>Autobranchia</taxon>
        <taxon>Pteriomorphia</taxon>
        <taxon>Ostreida</taxon>
        <taxon>Ostreoidea</taxon>
        <taxon>Ostreidae</taxon>
        <taxon>Crassostrea</taxon>
    </lineage>
</organism>
<comment type="similarity">
    <text evidence="2">Belongs to the THAP1 family.</text>
</comment>
<evidence type="ECO:0000256" key="7">
    <source>
        <dbReference type="ARBA" id="ARBA00023054"/>
    </source>
</evidence>
<evidence type="ECO:0000256" key="10">
    <source>
        <dbReference type="ARBA" id="ARBA00023242"/>
    </source>
</evidence>
<dbReference type="SMART" id="SM00980">
    <property type="entry name" value="THAP"/>
    <property type="match status" value="1"/>
</dbReference>
<dbReference type="InterPro" id="IPR026516">
    <property type="entry name" value="THAP1/10"/>
</dbReference>
<evidence type="ECO:0000259" key="13">
    <source>
        <dbReference type="PROSITE" id="PS50950"/>
    </source>
</evidence>